<name>A0ABP5SPN9_9ACTN</name>
<dbReference type="PANTHER" id="PTHR36204:SF1">
    <property type="entry name" value="N-ACETYLMANNOSAMINE-6-PHOSPHATE 2-EPIMERASE-RELATED"/>
    <property type="match status" value="1"/>
</dbReference>
<comment type="catalytic activity">
    <reaction evidence="1">
        <text>an N-acyl-D-glucosamine 6-phosphate = an N-acyl-D-mannosamine 6-phosphate</text>
        <dbReference type="Rhea" id="RHEA:23932"/>
        <dbReference type="ChEBI" id="CHEBI:57599"/>
        <dbReference type="ChEBI" id="CHEBI:57666"/>
        <dbReference type="EC" id="5.1.3.9"/>
    </reaction>
</comment>
<comment type="similarity">
    <text evidence="4">Belongs to the NanE family.</text>
</comment>
<evidence type="ECO:0000313" key="9">
    <source>
        <dbReference type="Proteomes" id="UP001501444"/>
    </source>
</evidence>
<comment type="caution">
    <text evidence="8">The sequence shown here is derived from an EMBL/GenBank/DDBJ whole genome shotgun (WGS) entry which is preliminary data.</text>
</comment>
<accession>A0ABP5SPN9</accession>
<comment type="function">
    <text evidence="2">Converts N-acetylmannosamine-6-phosphate (ManNAc-6-P) to N-acetylglucosamine-6-phosphate (GlcNAc-6-P).</text>
</comment>
<reference evidence="9" key="1">
    <citation type="journal article" date="2019" name="Int. J. Syst. Evol. Microbiol.">
        <title>The Global Catalogue of Microorganisms (GCM) 10K type strain sequencing project: providing services to taxonomists for standard genome sequencing and annotation.</title>
        <authorList>
            <consortium name="The Broad Institute Genomics Platform"/>
            <consortium name="The Broad Institute Genome Sequencing Center for Infectious Disease"/>
            <person name="Wu L."/>
            <person name="Ma J."/>
        </authorList>
    </citation>
    <scope>NUCLEOTIDE SEQUENCE [LARGE SCALE GENOMIC DNA]</scope>
    <source>
        <strain evidence="9">JCM 3272</strain>
    </source>
</reference>
<dbReference type="NCBIfam" id="NF002231">
    <property type="entry name" value="PRK01130.1"/>
    <property type="match status" value="1"/>
</dbReference>
<sequence length="225" mass="22878">MRPVLTKLAGGLVVSCQAPEGHPLRSPDAIARLAACAELGGAAAVRVNHPDDVRAVKAAVSLPVIGLHKVRADDRYLITPTWALAEALAEAGADIIALEATGRADVPVAEFAGRVRAELDRPVMADVATLEQGEAAWAAGADLVASTLSGYTADSPQRTDPDLALVARLAAAGVRTVAEGRLATAEHVSAAFAAGAYAVVVGTAITDPLALTRRLAAATPTGTTR</sequence>
<evidence type="ECO:0000256" key="5">
    <source>
        <dbReference type="ARBA" id="ARBA00013180"/>
    </source>
</evidence>
<evidence type="ECO:0000256" key="3">
    <source>
        <dbReference type="ARBA" id="ARBA00005081"/>
    </source>
</evidence>
<keyword evidence="7" id="KW-0119">Carbohydrate metabolism</keyword>
<dbReference type="InterPro" id="IPR013785">
    <property type="entry name" value="Aldolase_TIM"/>
</dbReference>
<protein>
    <recommendedName>
        <fullName evidence="5">N-acylglucosamine-6-phosphate 2-epimerase</fullName>
        <ecNumber evidence="5">5.1.3.9</ecNumber>
    </recommendedName>
</protein>
<dbReference type="Gene3D" id="3.20.20.70">
    <property type="entry name" value="Aldolase class I"/>
    <property type="match status" value="1"/>
</dbReference>
<dbReference type="Proteomes" id="UP001501444">
    <property type="component" value="Unassembled WGS sequence"/>
</dbReference>
<organism evidence="8 9">
    <name type="scientific">Dactylosporangium salmoneum</name>
    <dbReference type="NCBI Taxonomy" id="53361"/>
    <lineage>
        <taxon>Bacteria</taxon>
        <taxon>Bacillati</taxon>
        <taxon>Actinomycetota</taxon>
        <taxon>Actinomycetes</taxon>
        <taxon>Micromonosporales</taxon>
        <taxon>Micromonosporaceae</taxon>
        <taxon>Dactylosporangium</taxon>
    </lineage>
</organism>
<evidence type="ECO:0000256" key="2">
    <source>
        <dbReference type="ARBA" id="ARBA00002147"/>
    </source>
</evidence>
<dbReference type="Pfam" id="PF04131">
    <property type="entry name" value="NanE"/>
    <property type="match status" value="1"/>
</dbReference>
<dbReference type="InterPro" id="IPR007260">
    <property type="entry name" value="NanE"/>
</dbReference>
<keyword evidence="6" id="KW-0413">Isomerase</keyword>
<evidence type="ECO:0000256" key="4">
    <source>
        <dbReference type="ARBA" id="ARBA00007439"/>
    </source>
</evidence>
<dbReference type="EMBL" id="BAAARV010000016">
    <property type="protein sequence ID" value="GAA2336026.1"/>
    <property type="molecule type" value="Genomic_DNA"/>
</dbReference>
<dbReference type="PANTHER" id="PTHR36204">
    <property type="entry name" value="N-ACETYLMANNOSAMINE-6-PHOSPHATE 2-EPIMERASE-RELATED"/>
    <property type="match status" value="1"/>
</dbReference>
<dbReference type="InterPro" id="IPR011060">
    <property type="entry name" value="RibuloseP-bd_barrel"/>
</dbReference>
<proteinExistence type="inferred from homology"/>
<comment type="pathway">
    <text evidence="3">Amino-sugar metabolism; N-acetylneuraminate degradation; D-fructose 6-phosphate from N-acetylneuraminate: step 3/5.</text>
</comment>
<evidence type="ECO:0000256" key="6">
    <source>
        <dbReference type="ARBA" id="ARBA00023235"/>
    </source>
</evidence>
<dbReference type="EC" id="5.1.3.9" evidence="5"/>
<evidence type="ECO:0000256" key="7">
    <source>
        <dbReference type="ARBA" id="ARBA00023277"/>
    </source>
</evidence>
<evidence type="ECO:0000256" key="1">
    <source>
        <dbReference type="ARBA" id="ARBA00000056"/>
    </source>
</evidence>
<evidence type="ECO:0000313" key="8">
    <source>
        <dbReference type="EMBL" id="GAA2336026.1"/>
    </source>
</evidence>
<gene>
    <name evidence="8" type="ORF">GCM10010170_016220</name>
</gene>
<dbReference type="SUPFAM" id="SSF51366">
    <property type="entry name" value="Ribulose-phoshate binding barrel"/>
    <property type="match status" value="1"/>
</dbReference>
<keyword evidence="9" id="KW-1185">Reference proteome</keyword>
<dbReference type="RefSeq" id="WP_344611631.1">
    <property type="nucleotide sequence ID" value="NZ_BAAARV010000016.1"/>
</dbReference>